<name>A0A813GFT0_POLGL</name>
<keyword evidence="1" id="KW-1133">Transmembrane helix</keyword>
<dbReference type="EMBL" id="CAJNNV010028569">
    <property type="protein sequence ID" value="CAE8625077.1"/>
    <property type="molecule type" value="Genomic_DNA"/>
</dbReference>
<feature type="transmembrane region" description="Helical" evidence="1">
    <location>
        <begin position="15"/>
        <end position="34"/>
    </location>
</feature>
<keyword evidence="3" id="KW-1185">Reference proteome</keyword>
<evidence type="ECO:0000256" key="1">
    <source>
        <dbReference type="SAM" id="Phobius"/>
    </source>
</evidence>
<keyword evidence="1" id="KW-0472">Membrane</keyword>
<gene>
    <name evidence="2" type="ORF">PGLA1383_LOCUS42122</name>
</gene>
<organism evidence="2 3">
    <name type="scientific">Polarella glacialis</name>
    <name type="common">Dinoflagellate</name>
    <dbReference type="NCBI Taxonomy" id="89957"/>
    <lineage>
        <taxon>Eukaryota</taxon>
        <taxon>Sar</taxon>
        <taxon>Alveolata</taxon>
        <taxon>Dinophyceae</taxon>
        <taxon>Suessiales</taxon>
        <taxon>Suessiaceae</taxon>
        <taxon>Polarella</taxon>
    </lineage>
</organism>
<feature type="non-terminal residue" evidence="2">
    <location>
        <position position="244"/>
    </location>
</feature>
<reference evidence="2" key="1">
    <citation type="submission" date="2021-02" db="EMBL/GenBank/DDBJ databases">
        <authorList>
            <person name="Dougan E. K."/>
            <person name="Rhodes N."/>
            <person name="Thang M."/>
            <person name="Chan C."/>
        </authorList>
    </citation>
    <scope>NUCLEOTIDE SEQUENCE</scope>
</reference>
<proteinExistence type="predicted"/>
<feature type="non-terminal residue" evidence="2">
    <location>
        <position position="1"/>
    </location>
</feature>
<dbReference type="Proteomes" id="UP000654075">
    <property type="component" value="Unassembled WGS sequence"/>
</dbReference>
<accession>A0A813GFT0</accession>
<protein>
    <submittedName>
        <fullName evidence="2">Uncharacterized protein</fullName>
    </submittedName>
</protein>
<dbReference type="AlphaFoldDB" id="A0A813GFT0"/>
<sequence length="244" mass="26373">WVFCREAGLKSETSAWQVLSCFFGAALFAVHPMCVQTASWSSCLPYLWATSLSWLSALLYFGSFFVSLKVILYLLLLVSLLFVDSSFFKIVHPQQLQGFRAAAKQQSATQAWTLALLSALFYFAAAMCKAATLTLPAVLLLSRAAMSSPRGIVSRFDVPLWTAALAALRLAATAAGDGPGSDEIQTTVVDLDLWDNILRAAVSVFLYPWRALELCLVVAGGAVPGVRPVALQGLSDGQRQQGFL</sequence>
<feature type="transmembrane region" description="Helical" evidence="1">
    <location>
        <begin position="112"/>
        <end position="141"/>
    </location>
</feature>
<feature type="transmembrane region" description="Helical" evidence="1">
    <location>
        <begin position="71"/>
        <end position="91"/>
    </location>
</feature>
<keyword evidence="1" id="KW-0812">Transmembrane</keyword>
<evidence type="ECO:0000313" key="2">
    <source>
        <dbReference type="EMBL" id="CAE8625077.1"/>
    </source>
</evidence>
<comment type="caution">
    <text evidence="2">The sequence shown here is derived from an EMBL/GenBank/DDBJ whole genome shotgun (WGS) entry which is preliminary data.</text>
</comment>
<evidence type="ECO:0000313" key="3">
    <source>
        <dbReference type="Proteomes" id="UP000654075"/>
    </source>
</evidence>
<feature type="transmembrane region" description="Helical" evidence="1">
    <location>
        <begin position="46"/>
        <end position="65"/>
    </location>
</feature>